<evidence type="ECO:0000313" key="7">
    <source>
        <dbReference type="EMBL" id="ACO02986.1"/>
    </source>
</evidence>
<organism evidence="7 8">
    <name type="scientific">Persephonella marina (strain DSM 14350 / EX-H1)</name>
    <dbReference type="NCBI Taxonomy" id="123214"/>
    <lineage>
        <taxon>Bacteria</taxon>
        <taxon>Pseudomonadati</taxon>
        <taxon>Aquificota</taxon>
        <taxon>Aquificia</taxon>
        <taxon>Aquificales</taxon>
        <taxon>Hydrogenothermaceae</taxon>
        <taxon>Persephonella</taxon>
    </lineage>
</organism>
<dbReference type="STRING" id="123214.PERMA_0119"/>
<dbReference type="InterPro" id="IPR006977">
    <property type="entry name" value="Yip1_dom"/>
</dbReference>
<sequence length="223" mass="25502">MFKNFLDLYFKPKQGWEELGKEKFTIKDLYLKIVIIFAFIPAISHFIGFTLFKNMYIAAINEFLKMAEQDKEQSQRTIEYMKALKQALLDNDLTKELSIMLITYGFELFKPVVLATIILFLSPAFKGIKDPDKSFTVAVFALVPSWAAGAFYVVNSPITMFMLFLGTFYTFYLVFIGAEKVLKIPSEDSKNFQFIIVAIILYLVISGVIGQIEAGLTYRVLLP</sequence>
<accession>C0QTA2</accession>
<dbReference type="RefSeq" id="WP_012675225.1">
    <property type="nucleotide sequence ID" value="NC_012440.1"/>
</dbReference>
<dbReference type="AlphaFoldDB" id="C0QTA2"/>
<dbReference type="OrthoDB" id="12221at2"/>
<feature type="domain" description="Yip1" evidence="6">
    <location>
        <begin position="7"/>
        <end position="206"/>
    </location>
</feature>
<feature type="transmembrane region" description="Helical" evidence="5">
    <location>
        <begin position="194"/>
        <end position="212"/>
    </location>
</feature>
<feature type="transmembrane region" description="Helical" evidence="5">
    <location>
        <begin position="97"/>
        <end position="122"/>
    </location>
</feature>
<dbReference type="Pfam" id="PF04893">
    <property type="entry name" value="Yip1"/>
    <property type="match status" value="1"/>
</dbReference>
<name>C0QTA2_PERMH</name>
<evidence type="ECO:0000256" key="3">
    <source>
        <dbReference type="ARBA" id="ARBA00022989"/>
    </source>
</evidence>
<comment type="subcellular location">
    <subcellularLocation>
        <location evidence="1">Membrane</location>
        <topology evidence="1">Multi-pass membrane protein</topology>
    </subcellularLocation>
</comment>
<keyword evidence="4 5" id="KW-0472">Membrane</keyword>
<gene>
    <name evidence="7" type="ordered locus">PERMA_0119</name>
</gene>
<reference evidence="7 8" key="1">
    <citation type="journal article" date="2009" name="J. Bacteriol.">
        <title>Complete and draft genome sequences of six members of the Aquificales.</title>
        <authorList>
            <person name="Reysenbach A.L."/>
            <person name="Hamamura N."/>
            <person name="Podar M."/>
            <person name="Griffiths E."/>
            <person name="Ferreira S."/>
            <person name="Hochstein R."/>
            <person name="Heidelberg J."/>
            <person name="Johnson J."/>
            <person name="Mead D."/>
            <person name="Pohorille A."/>
            <person name="Sarmiento M."/>
            <person name="Schweighofer K."/>
            <person name="Seshadri R."/>
            <person name="Voytek M.A."/>
        </authorList>
    </citation>
    <scope>NUCLEOTIDE SEQUENCE [LARGE SCALE GENOMIC DNA]</scope>
    <source>
        <strain evidence="8">DSM 14350 / EX-H1</strain>
    </source>
</reference>
<feature type="transmembrane region" description="Helical" evidence="5">
    <location>
        <begin position="160"/>
        <end position="182"/>
    </location>
</feature>
<feature type="transmembrane region" description="Helical" evidence="5">
    <location>
        <begin position="134"/>
        <end position="154"/>
    </location>
</feature>
<dbReference type="KEGG" id="pmx:PERMA_0119"/>
<dbReference type="EMBL" id="CP001230">
    <property type="protein sequence ID" value="ACO02986.1"/>
    <property type="molecule type" value="Genomic_DNA"/>
</dbReference>
<dbReference type="Proteomes" id="UP000001366">
    <property type="component" value="Chromosome"/>
</dbReference>
<evidence type="ECO:0000256" key="2">
    <source>
        <dbReference type="ARBA" id="ARBA00022692"/>
    </source>
</evidence>
<evidence type="ECO:0000256" key="4">
    <source>
        <dbReference type="ARBA" id="ARBA00023136"/>
    </source>
</evidence>
<dbReference type="GO" id="GO:0016020">
    <property type="term" value="C:membrane"/>
    <property type="evidence" value="ECO:0007669"/>
    <property type="project" value="UniProtKB-SubCell"/>
</dbReference>
<proteinExistence type="predicted"/>
<feature type="transmembrane region" description="Helical" evidence="5">
    <location>
        <begin position="29"/>
        <end position="52"/>
    </location>
</feature>
<evidence type="ECO:0000313" key="8">
    <source>
        <dbReference type="Proteomes" id="UP000001366"/>
    </source>
</evidence>
<evidence type="ECO:0000259" key="6">
    <source>
        <dbReference type="Pfam" id="PF04893"/>
    </source>
</evidence>
<keyword evidence="2 5" id="KW-0812">Transmembrane</keyword>
<dbReference type="HOGENOM" id="CLU_1277079_0_0_0"/>
<evidence type="ECO:0000256" key="1">
    <source>
        <dbReference type="ARBA" id="ARBA00004141"/>
    </source>
</evidence>
<keyword evidence="8" id="KW-1185">Reference proteome</keyword>
<evidence type="ECO:0000256" key="5">
    <source>
        <dbReference type="SAM" id="Phobius"/>
    </source>
</evidence>
<protein>
    <recommendedName>
        <fullName evidence="6">Yip1 domain-containing protein</fullName>
    </recommendedName>
</protein>
<dbReference type="PaxDb" id="123214-PERMA_0119"/>
<keyword evidence="3 5" id="KW-1133">Transmembrane helix</keyword>